<dbReference type="WBParaSite" id="nRc.2.0.1.t32998-RA">
    <property type="protein sequence ID" value="nRc.2.0.1.t32998-RA"/>
    <property type="gene ID" value="nRc.2.0.1.g32998"/>
</dbReference>
<protein>
    <submittedName>
        <fullName evidence="4">Secreted protein</fullName>
    </submittedName>
</protein>
<evidence type="ECO:0000313" key="3">
    <source>
        <dbReference type="Proteomes" id="UP000887565"/>
    </source>
</evidence>
<feature type="region of interest" description="Disordered" evidence="1">
    <location>
        <begin position="24"/>
        <end position="76"/>
    </location>
</feature>
<feature type="signal peptide" evidence="2">
    <location>
        <begin position="1"/>
        <end position="21"/>
    </location>
</feature>
<feature type="compositionally biased region" description="Low complexity" evidence="1">
    <location>
        <begin position="48"/>
        <end position="76"/>
    </location>
</feature>
<name>A0A915K2G8_ROMCU</name>
<dbReference type="Proteomes" id="UP000887565">
    <property type="component" value="Unplaced"/>
</dbReference>
<evidence type="ECO:0000256" key="1">
    <source>
        <dbReference type="SAM" id="MobiDB-lite"/>
    </source>
</evidence>
<dbReference type="AlphaFoldDB" id="A0A915K2G8"/>
<reference evidence="4" key="1">
    <citation type="submission" date="2022-11" db="UniProtKB">
        <authorList>
            <consortium name="WormBaseParasite"/>
        </authorList>
    </citation>
    <scope>IDENTIFICATION</scope>
</reference>
<feature type="compositionally biased region" description="Polar residues" evidence="1">
    <location>
        <begin position="36"/>
        <end position="47"/>
    </location>
</feature>
<evidence type="ECO:0000313" key="4">
    <source>
        <dbReference type="WBParaSite" id="nRc.2.0.1.t32998-RA"/>
    </source>
</evidence>
<keyword evidence="3" id="KW-1185">Reference proteome</keyword>
<feature type="chain" id="PRO_5037711569" evidence="2">
    <location>
        <begin position="22"/>
        <end position="76"/>
    </location>
</feature>
<keyword evidence="2" id="KW-0732">Signal</keyword>
<proteinExistence type="predicted"/>
<accession>A0A915K2G8</accession>
<sequence length="76" mass="7649">MNVKIFALFFVAFFIQELVQSAPSETHKPKIAGEQGDSTIAPASTQESAGASGSLASSAGGSLAASSHASSQPPKN</sequence>
<organism evidence="3 4">
    <name type="scientific">Romanomermis culicivorax</name>
    <name type="common">Nematode worm</name>
    <dbReference type="NCBI Taxonomy" id="13658"/>
    <lineage>
        <taxon>Eukaryota</taxon>
        <taxon>Metazoa</taxon>
        <taxon>Ecdysozoa</taxon>
        <taxon>Nematoda</taxon>
        <taxon>Enoplea</taxon>
        <taxon>Dorylaimia</taxon>
        <taxon>Mermithida</taxon>
        <taxon>Mermithoidea</taxon>
        <taxon>Mermithidae</taxon>
        <taxon>Romanomermis</taxon>
    </lineage>
</organism>
<evidence type="ECO:0000256" key="2">
    <source>
        <dbReference type="SAM" id="SignalP"/>
    </source>
</evidence>